<dbReference type="Gene3D" id="1.10.150.20">
    <property type="entry name" value="5' to 3' exonuclease, C-terminal subdomain"/>
    <property type="match status" value="1"/>
</dbReference>
<dbReference type="GO" id="GO:0009432">
    <property type="term" value="P:SOS response"/>
    <property type="evidence" value="ECO:0007669"/>
    <property type="project" value="TreeGrafter"/>
</dbReference>
<comment type="subcellular location">
    <subcellularLocation>
        <location evidence="2">Cytoplasm</location>
    </subcellularLocation>
</comment>
<keyword evidence="8" id="KW-0548">Nucleotidyltransferase</keyword>
<evidence type="ECO:0000256" key="7">
    <source>
        <dbReference type="ARBA" id="ARBA00022679"/>
    </source>
</evidence>
<dbReference type="SUPFAM" id="SSF56672">
    <property type="entry name" value="DNA/RNA polymerases"/>
    <property type="match status" value="1"/>
</dbReference>
<dbReference type="EC" id="2.7.7.7" evidence="4"/>
<keyword evidence="5" id="KW-0515">Mutator protein</keyword>
<evidence type="ECO:0000256" key="2">
    <source>
        <dbReference type="ARBA" id="ARBA00004496"/>
    </source>
</evidence>
<dbReference type="GO" id="GO:0046872">
    <property type="term" value="F:metal ion binding"/>
    <property type="evidence" value="ECO:0007669"/>
    <property type="project" value="UniProtKB-KW"/>
</dbReference>
<evidence type="ECO:0000256" key="11">
    <source>
        <dbReference type="ARBA" id="ARBA00022763"/>
    </source>
</evidence>
<dbReference type="NCBIfam" id="NF002677">
    <property type="entry name" value="PRK02406.1"/>
    <property type="match status" value="1"/>
</dbReference>
<dbReference type="InterPro" id="IPR053848">
    <property type="entry name" value="IMS_HHH_1"/>
</dbReference>
<dbReference type="GO" id="GO:0005829">
    <property type="term" value="C:cytosol"/>
    <property type="evidence" value="ECO:0007669"/>
    <property type="project" value="TreeGrafter"/>
</dbReference>
<keyword evidence="13" id="KW-0239">DNA-directed DNA polymerase</keyword>
<dbReference type="Gene3D" id="3.30.70.270">
    <property type="match status" value="1"/>
</dbReference>
<dbReference type="Pfam" id="PF11799">
    <property type="entry name" value="IMS_C"/>
    <property type="match status" value="1"/>
</dbReference>
<keyword evidence="7" id="KW-0808">Transferase</keyword>
<reference evidence="18" key="1">
    <citation type="submission" date="2020-05" db="EMBL/GenBank/DDBJ databases">
        <authorList>
            <person name="Chiriac C."/>
            <person name="Salcher M."/>
            <person name="Ghai R."/>
            <person name="Kavagutti S V."/>
        </authorList>
    </citation>
    <scope>NUCLEOTIDE SEQUENCE</scope>
</reference>
<dbReference type="GO" id="GO:0003684">
    <property type="term" value="F:damaged DNA binding"/>
    <property type="evidence" value="ECO:0007669"/>
    <property type="project" value="InterPro"/>
</dbReference>
<feature type="domain" description="UmuC" evidence="17">
    <location>
        <begin position="10"/>
        <end position="186"/>
    </location>
</feature>
<dbReference type="HAMAP" id="MF_01113">
    <property type="entry name" value="DNApol_IV"/>
    <property type="match status" value="1"/>
</dbReference>
<dbReference type="InterPro" id="IPR036775">
    <property type="entry name" value="DNA_pol_Y-fam_lit_finger_sf"/>
</dbReference>
<dbReference type="Pfam" id="PF21999">
    <property type="entry name" value="IMS_HHH_1"/>
    <property type="match status" value="1"/>
</dbReference>
<protein>
    <recommendedName>
        <fullName evidence="4">DNA-directed DNA polymerase</fullName>
        <ecNumber evidence="4">2.7.7.7</ecNumber>
    </recommendedName>
</protein>
<evidence type="ECO:0000256" key="10">
    <source>
        <dbReference type="ARBA" id="ARBA00022723"/>
    </source>
</evidence>
<dbReference type="NCBIfam" id="NF003015">
    <property type="entry name" value="PRK03858.1"/>
    <property type="match status" value="1"/>
</dbReference>
<keyword evidence="14" id="KW-0238">DNA-binding</keyword>
<dbReference type="SUPFAM" id="SSF100879">
    <property type="entry name" value="Lesion bypass DNA polymerase (Y-family), little finger domain"/>
    <property type="match status" value="1"/>
</dbReference>
<evidence type="ECO:0000256" key="8">
    <source>
        <dbReference type="ARBA" id="ARBA00022695"/>
    </source>
</evidence>
<dbReference type="GO" id="GO:0006260">
    <property type="term" value="P:DNA replication"/>
    <property type="evidence" value="ECO:0007669"/>
    <property type="project" value="UniProtKB-KW"/>
</dbReference>
<keyword evidence="15" id="KW-0234">DNA repair</keyword>
<evidence type="ECO:0000256" key="9">
    <source>
        <dbReference type="ARBA" id="ARBA00022705"/>
    </source>
</evidence>
<dbReference type="CDD" id="cd03586">
    <property type="entry name" value="PolY_Pol_IV_kappa"/>
    <property type="match status" value="1"/>
</dbReference>
<dbReference type="AlphaFoldDB" id="A0A6J6BFD8"/>
<comment type="similarity">
    <text evidence="3">Belongs to the DNA polymerase type-Y family.</text>
</comment>
<dbReference type="InterPro" id="IPR022880">
    <property type="entry name" value="DNApol_IV"/>
</dbReference>
<dbReference type="Gene3D" id="3.40.1170.60">
    <property type="match status" value="1"/>
</dbReference>
<evidence type="ECO:0000256" key="1">
    <source>
        <dbReference type="ARBA" id="ARBA00001946"/>
    </source>
</evidence>
<comment type="cofactor">
    <cofactor evidence="1">
        <name>Mg(2+)</name>
        <dbReference type="ChEBI" id="CHEBI:18420"/>
    </cofactor>
</comment>
<evidence type="ECO:0000259" key="17">
    <source>
        <dbReference type="PROSITE" id="PS50173"/>
    </source>
</evidence>
<evidence type="ECO:0000313" key="18">
    <source>
        <dbReference type="EMBL" id="CAB4537636.1"/>
    </source>
</evidence>
<dbReference type="GO" id="GO:0006281">
    <property type="term" value="P:DNA repair"/>
    <property type="evidence" value="ECO:0007669"/>
    <property type="project" value="UniProtKB-KW"/>
</dbReference>
<evidence type="ECO:0000256" key="5">
    <source>
        <dbReference type="ARBA" id="ARBA00022457"/>
    </source>
</evidence>
<evidence type="ECO:0000256" key="6">
    <source>
        <dbReference type="ARBA" id="ARBA00022490"/>
    </source>
</evidence>
<dbReference type="InterPro" id="IPR001126">
    <property type="entry name" value="UmuC"/>
</dbReference>
<dbReference type="InterPro" id="IPR043128">
    <property type="entry name" value="Rev_trsase/Diguanyl_cyclase"/>
</dbReference>
<accession>A0A6J6BFD8</accession>
<keyword evidence="12" id="KW-0460">Magnesium</keyword>
<dbReference type="GO" id="GO:0042276">
    <property type="term" value="P:error-prone translesion synthesis"/>
    <property type="evidence" value="ECO:0007669"/>
    <property type="project" value="TreeGrafter"/>
</dbReference>
<evidence type="ECO:0000256" key="16">
    <source>
        <dbReference type="ARBA" id="ARBA00049244"/>
    </source>
</evidence>
<dbReference type="InterPro" id="IPR050116">
    <property type="entry name" value="DNA_polymerase-Y"/>
</dbReference>
<dbReference type="PANTHER" id="PTHR11076:SF33">
    <property type="entry name" value="DNA POLYMERASE KAPPA"/>
    <property type="match status" value="1"/>
</dbReference>
<dbReference type="InterPro" id="IPR017961">
    <property type="entry name" value="DNA_pol_Y-fam_little_finger"/>
</dbReference>
<name>A0A6J6BFD8_9ZZZZ</name>
<keyword evidence="10" id="KW-0479">Metal-binding</keyword>
<organism evidence="18">
    <name type="scientific">freshwater metagenome</name>
    <dbReference type="NCBI Taxonomy" id="449393"/>
    <lineage>
        <taxon>unclassified sequences</taxon>
        <taxon>metagenomes</taxon>
        <taxon>ecological metagenomes</taxon>
    </lineage>
</organism>
<dbReference type="Gene3D" id="3.30.1490.100">
    <property type="entry name" value="DNA polymerase, Y-family, little finger domain"/>
    <property type="match status" value="1"/>
</dbReference>
<dbReference type="GO" id="GO:0003887">
    <property type="term" value="F:DNA-directed DNA polymerase activity"/>
    <property type="evidence" value="ECO:0007669"/>
    <property type="project" value="UniProtKB-KW"/>
</dbReference>
<evidence type="ECO:0000256" key="3">
    <source>
        <dbReference type="ARBA" id="ARBA00010945"/>
    </source>
</evidence>
<dbReference type="EMBL" id="CAEZSR010000002">
    <property type="protein sequence ID" value="CAB4537636.1"/>
    <property type="molecule type" value="Genomic_DNA"/>
</dbReference>
<dbReference type="Pfam" id="PF00817">
    <property type="entry name" value="IMS"/>
    <property type="match status" value="1"/>
</dbReference>
<proteinExistence type="inferred from homology"/>
<keyword evidence="6" id="KW-0963">Cytoplasm</keyword>
<keyword evidence="9" id="KW-0235">DNA replication</keyword>
<evidence type="ECO:0000256" key="15">
    <source>
        <dbReference type="ARBA" id="ARBA00023204"/>
    </source>
</evidence>
<dbReference type="InterPro" id="IPR043502">
    <property type="entry name" value="DNA/RNA_pol_sf"/>
</dbReference>
<gene>
    <name evidence="18" type="ORF">UFOPK1493_00086</name>
</gene>
<dbReference type="PROSITE" id="PS50173">
    <property type="entry name" value="UMUC"/>
    <property type="match status" value="1"/>
</dbReference>
<evidence type="ECO:0000256" key="4">
    <source>
        <dbReference type="ARBA" id="ARBA00012417"/>
    </source>
</evidence>
<evidence type="ECO:0000256" key="13">
    <source>
        <dbReference type="ARBA" id="ARBA00022932"/>
    </source>
</evidence>
<sequence length="425" mass="45573">MGVVVAGPNILHADLDAFYASVEQLLDPSLRGRPIAVGGGVVLAASYEAKRRGVQGGMAGWKAKQLCPDLLFVGGHFREYQRLADEVMAVLYDHTPHVQRISIDEAFLDVGGSVHLFGPPGVIAARIRQRVRDEIGLPISVGAARTKHLAKIASQVAKPDGLVVVDPERERAFLDPLPVHLVWGVGPVTERKLAERGIRTVGELAATSDDALQSLLGRAIGAKVWALAANDDERRVEGTRRSGSVGAQSAFGRREPTAELVRSVLGHLADRVATRLRAKQRAGRTVTVRVRFSSRGAPMRAVTRSRTGDAPVSTTLTLTEIAEQLVWQALADHPDRSEISLLAISVSNLVDQPVLQLELPVAPGGQEADEVRPGSATGSARWAVDTSIDAIRRKFGRSAVGYTSTALSDAASVPDEFRELAEHEL</sequence>
<keyword evidence="11" id="KW-0227">DNA damage</keyword>
<evidence type="ECO:0000256" key="14">
    <source>
        <dbReference type="ARBA" id="ARBA00023125"/>
    </source>
</evidence>
<evidence type="ECO:0000256" key="12">
    <source>
        <dbReference type="ARBA" id="ARBA00022842"/>
    </source>
</evidence>
<comment type="catalytic activity">
    <reaction evidence="16">
        <text>DNA(n) + a 2'-deoxyribonucleoside 5'-triphosphate = DNA(n+1) + diphosphate</text>
        <dbReference type="Rhea" id="RHEA:22508"/>
        <dbReference type="Rhea" id="RHEA-COMP:17339"/>
        <dbReference type="Rhea" id="RHEA-COMP:17340"/>
        <dbReference type="ChEBI" id="CHEBI:33019"/>
        <dbReference type="ChEBI" id="CHEBI:61560"/>
        <dbReference type="ChEBI" id="CHEBI:173112"/>
        <dbReference type="EC" id="2.7.7.7"/>
    </reaction>
</comment>
<dbReference type="PANTHER" id="PTHR11076">
    <property type="entry name" value="DNA REPAIR POLYMERASE UMUC / TRANSFERASE FAMILY MEMBER"/>
    <property type="match status" value="1"/>
</dbReference>